<evidence type="ECO:0000313" key="2">
    <source>
        <dbReference type="Proteomes" id="UP000240904"/>
    </source>
</evidence>
<dbReference type="AlphaFoldDB" id="A0A2T3N2I9"/>
<dbReference type="Proteomes" id="UP000240904">
    <property type="component" value="Unassembled WGS sequence"/>
</dbReference>
<dbReference type="InterPro" id="IPR027961">
    <property type="entry name" value="DUF4442"/>
</dbReference>
<proteinExistence type="predicted"/>
<accession>A0A2T3N2I9</accession>
<reference evidence="1 2" key="1">
    <citation type="submission" date="2018-03" db="EMBL/GenBank/DDBJ databases">
        <title>Whole genome sequencing of Histamine producing bacteria.</title>
        <authorList>
            <person name="Butler K."/>
        </authorList>
    </citation>
    <scope>NUCLEOTIDE SEQUENCE [LARGE SCALE GENOMIC DNA]</scope>
    <source>
        <strain evidence="1 2">DSM 16190</strain>
    </source>
</reference>
<dbReference type="Gene3D" id="3.10.129.10">
    <property type="entry name" value="Hotdog Thioesterase"/>
    <property type="match status" value="1"/>
</dbReference>
<sequence>MDRRVTQANIMLKHFSKHQVQLIDYCTPEVLEIDDEHLSLKLPLNQKTQNHLGSMYFGALAIGADIAAGLMAMELASNSGLDVSLAFKSVQGDFHRRPEDDVVFRCNQGKDIREMLEMSNQTGERINKPITVTATCPTKDGTQPVATFTLTLSLKIVPSSISSPVEIIS</sequence>
<dbReference type="RefSeq" id="WP_107281915.1">
    <property type="nucleotide sequence ID" value="NZ_PYMC01000002.1"/>
</dbReference>
<dbReference type="InterPro" id="IPR029069">
    <property type="entry name" value="HotDog_dom_sf"/>
</dbReference>
<dbReference type="SUPFAM" id="SSF54637">
    <property type="entry name" value="Thioesterase/thiol ester dehydrase-isomerase"/>
    <property type="match status" value="1"/>
</dbReference>
<dbReference type="EMBL" id="PYMC01000002">
    <property type="protein sequence ID" value="PSW06551.1"/>
    <property type="molecule type" value="Genomic_DNA"/>
</dbReference>
<comment type="caution">
    <text evidence="1">The sequence shown here is derived from an EMBL/GenBank/DDBJ whole genome shotgun (WGS) entry which is preliminary data.</text>
</comment>
<organism evidence="1 2">
    <name type="scientific">Photobacterium lipolyticum</name>
    <dbReference type="NCBI Taxonomy" id="266810"/>
    <lineage>
        <taxon>Bacteria</taxon>
        <taxon>Pseudomonadati</taxon>
        <taxon>Pseudomonadota</taxon>
        <taxon>Gammaproteobacteria</taxon>
        <taxon>Vibrionales</taxon>
        <taxon>Vibrionaceae</taxon>
        <taxon>Photobacterium</taxon>
    </lineage>
</organism>
<keyword evidence="2" id="KW-1185">Reference proteome</keyword>
<dbReference type="OrthoDB" id="9813017at2"/>
<protein>
    <submittedName>
        <fullName evidence="1">DUF4442 domain-containing protein</fullName>
    </submittedName>
</protein>
<dbReference type="Pfam" id="PF14539">
    <property type="entry name" value="DUF4442"/>
    <property type="match status" value="1"/>
</dbReference>
<evidence type="ECO:0000313" key="1">
    <source>
        <dbReference type="EMBL" id="PSW06551.1"/>
    </source>
</evidence>
<gene>
    <name evidence="1" type="ORF">C9I89_03165</name>
</gene>
<name>A0A2T3N2I9_9GAMM</name>